<sequence>MGEVGLSKTAIASPSRLPCGGTPYEDVARVIADVIHCYEFADSNGATPADIINGLADLFAADNPLVCRQCGDDEGSTARCLPDEPTVEHSYDGFDREQFLAACGLKKEG</sequence>
<evidence type="ECO:0000313" key="1">
    <source>
        <dbReference type="EMBL" id="KKN49318.1"/>
    </source>
</evidence>
<organism evidence="1">
    <name type="scientific">marine sediment metagenome</name>
    <dbReference type="NCBI Taxonomy" id="412755"/>
    <lineage>
        <taxon>unclassified sequences</taxon>
        <taxon>metagenomes</taxon>
        <taxon>ecological metagenomes</taxon>
    </lineage>
</organism>
<accession>A0A0F9U6P4</accession>
<gene>
    <name evidence="1" type="ORF">LCGC14_0644170</name>
</gene>
<dbReference type="AlphaFoldDB" id="A0A0F9U6P4"/>
<name>A0A0F9U6P4_9ZZZZ</name>
<protein>
    <submittedName>
        <fullName evidence="1">Uncharacterized protein</fullName>
    </submittedName>
</protein>
<proteinExistence type="predicted"/>
<comment type="caution">
    <text evidence="1">The sequence shown here is derived from an EMBL/GenBank/DDBJ whole genome shotgun (WGS) entry which is preliminary data.</text>
</comment>
<dbReference type="EMBL" id="LAZR01001173">
    <property type="protein sequence ID" value="KKN49318.1"/>
    <property type="molecule type" value="Genomic_DNA"/>
</dbReference>
<reference evidence="1" key="1">
    <citation type="journal article" date="2015" name="Nature">
        <title>Complex archaea that bridge the gap between prokaryotes and eukaryotes.</title>
        <authorList>
            <person name="Spang A."/>
            <person name="Saw J.H."/>
            <person name="Jorgensen S.L."/>
            <person name="Zaremba-Niedzwiedzka K."/>
            <person name="Martijn J."/>
            <person name="Lind A.E."/>
            <person name="van Eijk R."/>
            <person name="Schleper C."/>
            <person name="Guy L."/>
            <person name="Ettema T.J."/>
        </authorList>
    </citation>
    <scope>NUCLEOTIDE SEQUENCE</scope>
</reference>